<dbReference type="Proteomes" id="UP001300745">
    <property type="component" value="Unassembled WGS sequence"/>
</dbReference>
<accession>A0ABT3SPL5</accession>
<comment type="caution">
    <text evidence="1">The sequence shown here is derived from an EMBL/GenBank/DDBJ whole genome shotgun (WGS) entry which is preliminary data.</text>
</comment>
<reference evidence="1 2" key="1">
    <citation type="submission" date="2022-11" db="EMBL/GenBank/DDBJ databases">
        <title>Mycobacterium sp. nov.</title>
        <authorList>
            <person name="Papic B."/>
            <person name="Spicic S."/>
            <person name="Duvnjak S."/>
        </authorList>
    </citation>
    <scope>NUCLEOTIDE SEQUENCE [LARGE SCALE GENOMIC DNA]</scope>
    <source>
        <strain evidence="1 2">CVI_P4</strain>
    </source>
</reference>
<evidence type="ECO:0000313" key="2">
    <source>
        <dbReference type="Proteomes" id="UP001300745"/>
    </source>
</evidence>
<evidence type="ECO:0000313" key="1">
    <source>
        <dbReference type="EMBL" id="MCX2940732.1"/>
    </source>
</evidence>
<protein>
    <submittedName>
        <fullName evidence="1">Uncharacterized protein</fullName>
    </submittedName>
</protein>
<keyword evidence="2" id="KW-1185">Reference proteome</keyword>
<organism evidence="1 2">
    <name type="scientific">Mycobacterium pinniadriaticum</name>
    <dbReference type="NCBI Taxonomy" id="2994102"/>
    <lineage>
        <taxon>Bacteria</taxon>
        <taxon>Bacillati</taxon>
        <taxon>Actinomycetota</taxon>
        <taxon>Actinomycetes</taxon>
        <taxon>Mycobacteriales</taxon>
        <taxon>Mycobacteriaceae</taxon>
        <taxon>Mycobacterium</taxon>
    </lineage>
</organism>
<proteinExistence type="predicted"/>
<sequence length="44" mass="4857">MAFGPSLPARVIRTSSMQIPGGIYAPFLHPWSAYNVMLMHTVLP</sequence>
<gene>
    <name evidence="1" type="ORF">ORI27_28990</name>
</gene>
<dbReference type="EMBL" id="JAPJDO010000046">
    <property type="protein sequence ID" value="MCX2940732.1"/>
    <property type="molecule type" value="Genomic_DNA"/>
</dbReference>
<name>A0ABT3SPL5_9MYCO</name>